<dbReference type="OrthoDB" id="9847230at2"/>
<accession>A0A418PQM0</accession>
<protein>
    <submittedName>
        <fullName evidence="1">Uncharacterized protein</fullName>
    </submittedName>
</protein>
<reference evidence="1 2" key="1">
    <citation type="submission" date="2018-09" db="EMBL/GenBank/DDBJ databases">
        <authorList>
            <person name="Wang X."/>
            <person name="Du Z."/>
        </authorList>
    </citation>
    <scope>NUCLEOTIDE SEQUENCE [LARGE SCALE GENOMIC DNA]</scope>
    <source>
        <strain evidence="1 2">N3</strain>
    </source>
</reference>
<organism evidence="1 2">
    <name type="scientific">Algoriphagus lacus</name>
    <dbReference type="NCBI Taxonomy" id="2056311"/>
    <lineage>
        <taxon>Bacteria</taxon>
        <taxon>Pseudomonadati</taxon>
        <taxon>Bacteroidota</taxon>
        <taxon>Cytophagia</taxon>
        <taxon>Cytophagales</taxon>
        <taxon>Cyclobacteriaceae</taxon>
        <taxon>Algoriphagus</taxon>
    </lineage>
</organism>
<dbReference type="RefSeq" id="WP_119478425.1">
    <property type="nucleotide sequence ID" value="NZ_QXML01000006.1"/>
</dbReference>
<dbReference type="EMBL" id="QXML01000006">
    <property type="protein sequence ID" value="RIW14627.1"/>
    <property type="molecule type" value="Genomic_DNA"/>
</dbReference>
<name>A0A418PQM0_9BACT</name>
<dbReference type="AlphaFoldDB" id="A0A418PQM0"/>
<dbReference type="PROSITE" id="PS51257">
    <property type="entry name" value="PROKAR_LIPOPROTEIN"/>
    <property type="match status" value="1"/>
</dbReference>
<proteinExistence type="predicted"/>
<keyword evidence="2" id="KW-1185">Reference proteome</keyword>
<evidence type="ECO:0000313" key="1">
    <source>
        <dbReference type="EMBL" id="RIW14627.1"/>
    </source>
</evidence>
<evidence type="ECO:0000313" key="2">
    <source>
        <dbReference type="Proteomes" id="UP000283522"/>
    </source>
</evidence>
<dbReference type="Proteomes" id="UP000283522">
    <property type="component" value="Unassembled WGS sequence"/>
</dbReference>
<sequence length="218" mass="24065">MKNSTIFRFRGSFFGLLFVLVFAYGCSMDGDQNEPDMNLNEDVAKRIASLSDSPDYMNELIDGLKRTAPDKYTPGVDLFAKSNKKWVAMASGGGTINQSTFFFNGYVISFQAKEDSEGMDVGVIQFSDTEGNYIGEGAIDCLTVDGNRAFIRFVVDGSYYFIGFEDNGEGSNATPDVYTDTAISLIGSALSCEEAEQIFLDFYGGYYKEWTEGNVQVH</sequence>
<gene>
    <name evidence="1" type="ORF">D0X99_13895</name>
</gene>
<comment type="caution">
    <text evidence="1">The sequence shown here is derived from an EMBL/GenBank/DDBJ whole genome shotgun (WGS) entry which is preliminary data.</text>
</comment>